<organism evidence="2 3">
    <name type="scientific">Caenorhabditis elegans</name>
    <dbReference type="NCBI Taxonomy" id="6239"/>
    <lineage>
        <taxon>Eukaryota</taxon>
        <taxon>Metazoa</taxon>
        <taxon>Ecdysozoa</taxon>
        <taxon>Nematoda</taxon>
        <taxon>Chromadorea</taxon>
        <taxon>Rhabditida</taxon>
        <taxon>Rhabditina</taxon>
        <taxon>Rhabditomorpha</taxon>
        <taxon>Rhabditoidea</taxon>
        <taxon>Rhabditidae</taxon>
        <taxon>Peloderinae</taxon>
        <taxon>Caenorhabditis</taxon>
    </lineage>
</organism>
<dbReference type="eggNOG" id="ENOG502TKB5">
    <property type="taxonomic scope" value="Eukaryota"/>
</dbReference>
<dbReference type="AGR" id="WB:WBGene00016573"/>
<evidence type="ECO:0000313" key="2">
    <source>
        <dbReference type="EMBL" id="CCD61997.1"/>
    </source>
</evidence>
<dbReference type="GeneID" id="173649"/>
<evidence type="ECO:0000256" key="1">
    <source>
        <dbReference type="SAM" id="MobiDB-lite"/>
    </source>
</evidence>
<dbReference type="OrthoDB" id="5853305at2759"/>
<name>O17152_CAEEL</name>
<dbReference type="Bgee" id="WBGene00016573">
    <property type="expression patterns" value="Expressed in embryo and 4 other cell types or tissues"/>
</dbReference>
<dbReference type="GO" id="GO:0005634">
    <property type="term" value="C:nucleus"/>
    <property type="evidence" value="ECO:0000318"/>
    <property type="project" value="GO_Central"/>
</dbReference>
<accession>O17152</accession>
<feature type="region of interest" description="Disordered" evidence="1">
    <location>
        <begin position="241"/>
        <end position="260"/>
    </location>
</feature>
<dbReference type="PaxDb" id="6239-C41H7.3"/>
<dbReference type="Proteomes" id="UP000001940">
    <property type="component" value="Chromosome II"/>
</dbReference>
<gene>
    <name evidence="2 4" type="primary">lido-12</name>
    <name evidence="4" type="ORF">C41H7.3</name>
    <name evidence="2" type="ORF">CELE_C41H7.3</name>
</gene>
<dbReference type="HOGENOM" id="CLU_072670_0_0_1"/>
<evidence type="ECO:0000313" key="4">
    <source>
        <dbReference type="WormBase" id="C41H7.3"/>
    </source>
</evidence>
<protein>
    <submittedName>
        <fullName evidence="2">LIn-8 Domain containing</fullName>
    </submittedName>
</protein>
<proteinExistence type="predicted"/>
<dbReference type="PANTHER" id="PTHR32020">
    <property type="entry name" value="LIN-8 DOMAIN CONTAINING-RELATED"/>
    <property type="match status" value="1"/>
</dbReference>
<dbReference type="UCSC" id="C41H7.3">
    <property type="organism name" value="c. elegans"/>
</dbReference>
<dbReference type="InParanoid" id="O17152"/>
<sequence length="373" mass="42997">MLSIKQELLDAPPPPPAATPLPPITHRISLSGYRNIHAKSFLKTMTMDLCVRRVVLSLLENRRALWIRVHKSPKADWEVLGVEVFERTGKAVSVKQLQRIFLTARDWLRRNLQLYIIQRKMDKLTLDAELAKWELYPHFIYYRQYLGQFEAHLRGEEWTGELYDDDIICDGIMQVEVSTRVFNNPAQDEVPIVENYEGYGGSVASMAEAGGCEHAQMDTSRGYEQSRQQKAAIGGYEQPQMATPRGYEQQRMQREATGGCEQPQVAAAFSSNFASASTSRSRKRPHSSIKQEDSVSYTKITEDLLQKKPHKHRFIRQALFKTIMALDDDEVEYTELADLFGDIAEQSNVVRRLRLQRQQQRGRGEQRQVEERH</sequence>
<dbReference type="RefSeq" id="NP_494423.1">
    <property type="nucleotide sequence ID" value="NM_062022.7"/>
</dbReference>
<dbReference type="FunCoup" id="O17152">
    <property type="interactions" value="334"/>
</dbReference>
<dbReference type="PhylomeDB" id="O17152"/>
<dbReference type="PIR" id="T32323">
    <property type="entry name" value="T32323"/>
</dbReference>
<dbReference type="CTD" id="173649"/>
<keyword evidence="3" id="KW-1185">Reference proteome</keyword>
<dbReference type="EMBL" id="BX284602">
    <property type="protein sequence ID" value="CCD61997.1"/>
    <property type="molecule type" value="Genomic_DNA"/>
</dbReference>
<dbReference type="WormBase" id="C41H7.3">
    <property type="protein sequence ID" value="CE08674"/>
    <property type="gene ID" value="WBGene00016573"/>
    <property type="gene designation" value="lido-12"/>
</dbReference>
<dbReference type="InterPro" id="IPR005020">
    <property type="entry name" value="LIN-8"/>
</dbReference>
<dbReference type="AlphaFoldDB" id="O17152"/>
<reference evidence="2 3" key="1">
    <citation type="journal article" date="1998" name="Science">
        <title>Genome sequence of the nematode C. elegans: a platform for investigating biology.</title>
        <authorList>
            <consortium name="The C. elegans sequencing consortium"/>
            <person name="Sulson J.E."/>
            <person name="Waterston R."/>
        </authorList>
    </citation>
    <scope>NUCLEOTIDE SEQUENCE [LARGE SCALE GENOMIC DNA]</scope>
    <source>
        <strain evidence="2 3">Bristol N2</strain>
    </source>
</reference>
<feature type="region of interest" description="Disordered" evidence="1">
    <location>
        <begin position="272"/>
        <end position="293"/>
    </location>
</feature>
<dbReference type="PeptideAtlas" id="O17152"/>
<dbReference type="PANTHER" id="PTHR32020:SF3">
    <property type="entry name" value="ARID DOMAIN-CONTAINING PROTEIN-RELATED"/>
    <property type="match status" value="1"/>
</dbReference>
<evidence type="ECO:0000313" key="3">
    <source>
        <dbReference type="Proteomes" id="UP000001940"/>
    </source>
</evidence>
<dbReference type="KEGG" id="cel:CELE_C41H7.3"/>
<dbReference type="Pfam" id="PF03353">
    <property type="entry name" value="Lin-8"/>
    <property type="match status" value="1"/>
</dbReference>